<comment type="caution">
    <text evidence="2">The sequence shown here is derived from an EMBL/GenBank/DDBJ whole genome shotgun (WGS) entry which is preliminary data.</text>
</comment>
<feature type="region of interest" description="Disordered" evidence="1">
    <location>
        <begin position="49"/>
        <end position="87"/>
    </location>
</feature>
<evidence type="ECO:0000313" key="2">
    <source>
        <dbReference type="EMBL" id="PRX53942.1"/>
    </source>
</evidence>
<reference evidence="2 3" key="1">
    <citation type="submission" date="2018-03" db="EMBL/GenBank/DDBJ databases">
        <title>Genomic Encyclopedia of Archaeal and Bacterial Type Strains, Phase II (KMG-II): from individual species to whole genera.</title>
        <authorList>
            <person name="Goeker M."/>
        </authorList>
    </citation>
    <scope>NUCLEOTIDE SEQUENCE [LARGE SCALE GENOMIC DNA]</scope>
    <source>
        <strain evidence="2 3">DSM 25027</strain>
    </source>
</reference>
<sequence>MRKRNYIIFVLGICFLATTENSHAQFLKKLKKKTEAELLQKTEEVAGKVLGDDKKNEQKENTKSEPKDSTQSSSKGEGPITVQDPGILTYDSPNPLFRDISVQHYKGIPRFGSCDFYFKSPNRPDGSPEGKAKRKLMEAGYTGFMQLVQINLLNDLFKSIDKEALTPRPKTLNEEEIKSHKAQQMLANFVFAVGSESLQQQYFCNPEENSGNCRVVNTWGGFRADDFTENEKYVDFVDKHLDPILEWSKSFFSDGTQTVYLVWQLKDLGTYDFERNGFWISLPHKIRNGRGFDYNSTRESYFFTFLPKTDYGQQVLSKTNQVEYIKGKVLFKIEPDKAEKLINDRYKDLQIVSKVKIVFEGLEEANRFSFTPTYSYHFQDPIVEIFEDIQLTQKLGSLDMRQLVYKEN</sequence>
<accession>A0A2T0M939</accession>
<gene>
    <name evidence="2" type="ORF">CLV81_2335</name>
</gene>
<dbReference type="OrthoDB" id="1404860at2"/>
<name>A0A2T0M939_9FLAO</name>
<dbReference type="Proteomes" id="UP000237640">
    <property type="component" value="Unassembled WGS sequence"/>
</dbReference>
<protein>
    <submittedName>
        <fullName evidence="2">Uncharacterized protein</fullName>
    </submittedName>
</protein>
<dbReference type="AlphaFoldDB" id="A0A2T0M939"/>
<dbReference type="RefSeq" id="WP_106145266.1">
    <property type="nucleotide sequence ID" value="NZ_PVYX01000002.1"/>
</dbReference>
<evidence type="ECO:0000313" key="3">
    <source>
        <dbReference type="Proteomes" id="UP000237640"/>
    </source>
</evidence>
<evidence type="ECO:0000256" key="1">
    <source>
        <dbReference type="SAM" id="MobiDB-lite"/>
    </source>
</evidence>
<proteinExistence type="predicted"/>
<organism evidence="2 3">
    <name type="scientific">Flagellimonas meridianipacifica</name>
    <dbReference type="NCBI Taxonomy" id="1080225"/>
    <lineage>
        <taxon>Bacteria</taxon>
        <taxon>Pseudomonadati</taxon>
        <taxon>Bacteroidota</taxon>
        <taxon>Flavobacteriia</taxon>
        <taxon>Flavobacteriales</taxon>
        <taxon>Flavobacteriaceae</taxon>
        <taxon>Flagellimonas</taxon>
    </lineage>
</organism>
<keyword evidence="3" id="KW-1185">Reference proteome</keyword>
<feature type="compositionally biased region" description="Basic and acidic residues" evidence="1">
    <location>
        <begin position="49"/>
        <end position="68"/>
    </location>
</feature>
<dbReference type="EMBL" id="PVYX01000002">
    <property type="protein sequence ID" value="PRX53942.1"/>
    <property type="molecule type" value="Genomic_DNA"/>
</dbReference>